<name>A0A135Z378_GARVA</name>
<comment type="caution">
    <text evidence="1">The sequence shown here is derived from an EMBL/GenBank/DDBJ whole genome shotgun (WGS) entry which is preliminary data.</text>
</comment>
<dbReference type="EMBL" id="LSRC01000050">
    <property type="protein sequence ID" value="KXI16085.1"/>
    <property type="molecule type" value="Genomic_DNA"/>
</dbReference>
<proteinExistence type="predicted"/>
<organism evidence="1 2">
    <name type="scientific">Gardnerella vaginalis</name>
    <dbReference type="NCBI Taxonomy" id="2702"/>
    <lineage>
        <taxon>Bacteria</taxon>
        <taxon>Bacillati</taxon>
        <taxon>Actinomycetota</taxon>
        <taxon>Actinomycetes</taxon>
        <taxon>Bifidobacteriales</taxon>
        <taxon>Bifidobacteriaceae</taxon>
        <taxon>Gardnerella</taxon>
    </lineage>
</organism>
<evidence type="ECO:0000313" key="1">
    <source>
        <dbReference type="EMBL" id="KXI16085.1"/>
    </source>
</evidence>
<protein>
    <submittedName>
        <fullName evidence="1">Uncharacterized protein</fullName>
    </submittedName>
</protein>
<dbReference type="Proteomes" id="UP000070505">
    <property type="component" value="Unassembled WGS sequence"/>
</dbReference>
<reference evidence="1 2" key="1">
    <citation type="submission" date="2016-02" db="EMBL/GenBank/DDBJ databases">
        <authorList>
            <person name="Wen L."/>
            <person name="He K."/>
            <person name="Yang H."/>
        </authorList>
    </citation>
    <scope>NUCLEOTIDE SEQUENCE [LARGE SCALE GENOMIC DNA]</scope>
    <source>
        <strain evidence="1 2">CMW7778B</strain>
    </source>
</reference>
<dbReference type="RefSeq" id="WP_075523960.1">
    <property type="nucleotide sequence ID" value="NZ_KQ961873.1"/>
</dbReference>
<dbReference type="AlphaFoldDB" id="A0A135Z378"/>
<evidence type="ECO:0000313" key="2">
    <source>
        <dbReference type="Proteomes" id="UP000070505"/>
    </source>
</evidence>
<dbReference type="PATRIC" id="fig|2702.101.peg.1209"/>
<gene>
    <name evidence="1" type="ORF">HMPREF3230_01222</name>
</gene>
<accession>A0A135Z378</accession>
<sequence>MQTKFLDNNGLLYVWKKIKESFVKKEELTKALETVPKKVTDLSDAANYAQVSSVPTKVENLLDASEYAKKTDIVTNVENLQGIDAYAKTSALPTKVEQLEDAVNYVKKTDLTEEVKHLVGNIQSIDFKVVDSLPQTGDKATIYLISDNKGENDAYDEYIYVNDRFEKIGTTSVDLSGYVKKEDVKSISNEEIDALFV</sequence>